<evidence type="ECO:0000313" key="10">
    <source>
        <dbReference type="EMBL" id="OSM05329.1"/>
    </source>
</evidence>
<keyword evidence="8" id="KW-1133">Transmembrane helix</keyword>
<evidence type="ECO:0000256" key="6">
    <source>
        <dbReference type="ARBA" id="ARBA00022519"/>
    </source>
</evidence>
<keyword evidence="4" id="KW-1003">Cell membrane</keyword>
<gene>
    <name evidence="10" type="primary">xcpW</name>
    <name evidence="10" type="ORF">MAIT1_03502</name>
</gene>
<dbReference type="AlphaFoldDB" id="A0A1Y2K6R9"/>
<dbReference type="NCBIfam" id="TIGR01711">
    <property type="entry name" value="gspJ"/>
    <property type="match status" value="1"/>
</dbReference>
<evidence type="ECO:0000256" key="1">
    <source>
        <dbReference type="ARBA" id="ARBA00004377"/>
    </source>
</evidence>
<comment type="caution">
    <text evidence="10">The sequence shown here is derived from an EMBL/GenBank/DDBJ whole genome shotgun (WGS) entry which is preliminary data.</text>
</comment>
<dbReference type="Gene3D" id="3.10.610.10">
    <property type="entry name" value="GSPII I/J protein-like"/>
    <property type="match status" value="1"/>
</dbReference>
<dbReference type="Proteomes" id="UP000194003">
    <property type="component" value="Unassembled WGS sequence"/>
</dbReference>
<dbReference type="InterPro" id="IPR045584">
    <property type="entry name" value="Pilin-like"/>
</dbReference>
<evidence type="ECO:0000256" key="9">
    <source>
        <dbReference type="ARBA" id="ARBA00023136"/>
    </source>
</evidence>
<comment type="subcellular location">
    <subcellularLocation>
        <location evidence="1">Cell inner membrane</location>
        <topology evidence="1">Single-pass membrane protein</topology>
    </subcellularLocation>
</comment>
<dbReference type="GO" id="GO:0015628">
    <property type="term" value="P:protein secretion by the type II secretion system"/>
    <property type="evidence" value="ECO:0007669"/>
    <property type="project" value="InterPro"/>
</dbReference>
<comment type="similarity">
    <text evidence="2">Belongs to the GSP J family.</text>
</comment>
<protein>
    <recommendedName>
        <fullName evidence="3">Type II secretion system protein J</fullName>
    </recommendedName>
</protein>
<keyword evidence="5" id="KW-0488">Methylation</keyword>
<name>A0A1Y2K6R9_9PROT</name>
<dbReference type="PANTHER" id="PTHR39583:SF2">
    <property type="entry name" value="TYPE II SECRETION SYSTEM PROTEIN J"/>
    <property type="match status" value="1"/>
</dbReference>
<evidence type="ECO:0000256" key="8">
    <source>
        <dbReference type="ARBA" id="ARBA00022989"/>
    </source>
</evidence>
<evidence type="ECO:0000256" key="4">
    <source>
        <dbReference type="ARBA" id="ARBA00022475"/>
    </source>
</evidence>
<dbReference type="SUPFAM" id="SSF54523">
    <property type="entry name" value="Pili subunits"/>
    <property type="match status" value="2"/>
</dbReference>
<keyword evidence="6" id="KW-0997">Cell inner membrane</keyword>
<evidence type="ECO:0000256" key="2">
    <source>
        <dbReference type="ARBA" id="ARBA00011084"/>
    </source>
</evidence>
<dbReference type="Gene3D" id="2.10.70.20">
    <property type="entry name" value="gspk-gspi-gspj complex like domains"/>
    <property type="match status" value="1"/>
</dbReference>
<dbReference type="GO" id="GO:0015627">
    <property type="term" value="C:type II protein secretion system complex"/>
    <property type="evidence" value="ECO:0007669"/>
    <property type="project" value="InterPro"/>
</dbReference>
<dbReference type="InterPro" id="IPR012902">
    <property type="entry name" value="N_methyl_site"/>
</dbReference>
<evidence type="ECO:0000313" key="11">
    <source>
        <dbReference type="Proteomes" id="UP000194003"/>
    </source>
</evidence>
<dbReference type="GO" id="GO:0005886">
    <property type="term" value="C:plasma membrane"/>
    <property type="evidence" value="ECO:0007669"/>
    <property type="project" value="UniProtKB-SubCell"/>
</dbReference>
<evidence type="ECO:0000256" key="5">
    <source>
        <dbReference type="ARBA" id="ARBA00022481"/>
    </source>
</evidence>
<evidence type="ECO:0000256" key="3">
    <source>
        <dbReference type="ARBA" id="ARBA00021539"/>
    </source>
</evidence>
<dbReference type="Pfam" id="PF07963">
    <property type="entry name" value="N_methyl"/>
    <property type="match status" value="1"/>
</dbReference>
<sequence>MAARQGGFTLIELLVALAVFAVMSTMAYSGLAQLLNVRSVMESQAEEMARLQMAMSVIERDLEQAAPYPSRGVVGEPARPALMGEDGVENFLELTRNGRRNPLGARRSSLQRIAYAFIDGKLQRAVWPGPDQPPEIAPYLSELLTGVEEVEVRFLDQRRQWRANWPQGGVAMTNAPMPEAVEIVVQMPGWGRIRRVFALNLG</sequence>
<keyword evidence="9" id="KW-0472">Membrane</keyword>
<accession>A0A1Y2K6R9</accession>
<dbReference type="OrthoDB" id="9794345at2"/>
<dbReference type="RefSeq" id="WP_158089404.1">
    <property type="nucleotide sequence ID" value="NZ_LVJN01000018.1"/>
</dbReference>
<dbReference type="STRING" id="1434232.MAIT1_03502"/>
<keyword evidence="11" id="KW-1185">Reference proteome</keyword>
<dbReference type="Pfam" id="PF11612">
    <property type="entry name" value="T2SSJ"/>
    <property type="match status" value="1"/>
</dbReference>
<dbReference type="NCBIfam" id="TIGR02532">
    <property type="entry name" value="IV_pilin_GFxxxE"/>
    <property type="match status" value="1"/>
</dbReference>
<dbReference type="InterPro" id="IPR051621">
    <property type="entry name" value="T2SS_protein_J"/>
</dbReference>
<proteinExistence type="inferred from homology"/>
<dbReference type="PROSITE" id="PS00409">
    <property type="entry name" value="PROKAR_NTER_METHYL"/>
    <property type="match status" value="1"/>
</dbReference>
<reference evidence="10 11" key="1">
    <citation type="journal article" date="2016" name="BMC Genomics">
        <title>Combined genomic and structural analyses of a cultured magnetotactic bacterium reveals its niche adaptation to a dynamic environment.</title>
        <authorList>
            <person name="Araujo A.C."/>
            <person name="Morillo V."/>
            <person name="Cypriano J."/>
            <person name="Teixeira L.C."/>
            <person name="Leao P."/>
            <person name="Lyra S."/>
            <person name="Almeida L.G."/>
            <person name="Bazylinski D.A."/>
            <person name="Vasconcellos A.T."/>
            <person name="Abreu F."/>
            <person name="Lins U."/>
        </authorList>
    </citation>
    <scope>NUCLEOTIDE SEQUENCE [LARGE SCALE GENOMIC DNA]</scope>
    <source>
        <strain evidence="10 11">IT-1</strain>
    </source>
</reference>
<dbReference type="PANTHER" id="PTHR39583">
    <property type="entry name" value="TYPE II SECRETION SYSTEM PROTEIN J-RELATED"/>
    <property type="match status" value="1"/>
</dbReference>
<dbReference type="EMBL" id="LVJN01000018">
    <property type="protein sequence ID" value="OSM05329.1"/>
    <property type="molecule type" value="Genomic_DNA"/>
</dbReference>
<dbReference type="InterPro" id="IPR010055">
    <property type="entry name" value="T2SS_protein-GspJ"/>
</dbReference>
<organism evidence="10 11">
    <name type="scientific">Magnetofaba australis IT-1</name>
    <dbReference type="NCBI Taxonomy" id="1434232"/>
    <lineage>
        <taxon>Bacteria</taxon>
        <taxon>Pseudomonadati</taxon>
        <taxon>Pseudomonadota</taxon>
        <taxon>Magnetococcia</taxon>
        <taxon>Magnetococcales</taxon>
        <taxon>Magnetococcaceae</taxon>
        <taxon>Magnetofaba</taxon>
    </lineage>
</organism>
<keyword evidence="7" id="KW-0812">Transmembrane</keyword>
<evidence type="ECO:0000256" key="7">
    <source>
        <dbReference type="ARBA" id="ARBA00022692"/>
    </source>
</evidence>